<evidence type="ECO:0000313" key="2">
    <source>
        <dbReference type="EMBL" id="KAL0378579.1"/>
    </source>
</evidence>
<dbReference type="EMBL" id="JACGWJ010000013">
    <property type="protein sequence ID" value="KAL0378579.1"/>
    <property type="molecule type" value="Genomic_DNA"/>
</dbReference>
<evidence type="ECO:0000259" key="1">
    <source>
        <dbReference type="Pfam" id="PF07727"/>
    </source>
</evidence>
<protein>
    <recommendedName>
        <fullName evidence="1">Reverse transcriptase Ty1/copia-type domain-containing protein</fullName>
    </recommendedName>
</protein>
<sequence>MERSRPSRLGSWQKDILSDLGSTLKSYSSVVITKSIQILLAIAAWYDYEIWQMDIKTAFQNGFVEEEIYMDQPEGFTAVGE</sequence>
<dbReference type="AlphaFoldDB" id="A0AAW2REW7"/>
<organism evidence="2">
    <name type="scientific">Sesamum radiatum</name>
    <name type="common">Black benniseed</name>
    <dbReference type="NCBI Taxonomy" id="300843"/>
    <lineage>
        <taxon>Eukaryota</taxon>
        <taxon>Viridiplantae</taxon>
        <taxon>Streptophyta</taxon>
        <taxon>Embryophyta</taxon>
        <taxon>Tracheophyta</taxon>
        <taxon>Spermatophyta</taxon>
        <taxon>Magnoliopsida</taxon>
        <taxon>eudicotyledons</taxon>
        <taxon>Gunneridae</taxon>
        <taxon>Pentapetalae</taxon>
        <taxon>asterids</taxon>
        <taxon>lamiids</taxon>
        <taxon>Lamiales</taxon>
        <taxon>Pedaliaceae</taxon>
        <taxon>Sesamum</taxon>
    </lineage>
</organism>
<proteinExistence type="predicted"/>
<comment type="caution">
    <text evidence="2">The sequence shown here is derived from an EMBL/GenBank/DDBJ whole genome shotgun (WGS) entry which is preliminary data.</text>
</comment>
<gene>
    <name evidence="2" type="ORF">Sradi_3163400</name>
</gene>
<feature type="domain" description="Reverse transcriptase Ty1/copia-type" evidence="1">
    <location>
        <begin position="25"/>
        <end position="78"/>
    </location>
</feature>
<name>A0AAW2REW7_SESRA</name>
<reference evidence="2" key="1">
    <citation type="submission" date="2020-06" db="EMBL/GenBank/DDBJ databases">
        <authorList>
            <person name="Li T."/>
            <person name="Hu X."/>
            <person name="Zhang T."/>
            <person name="Song X."/>
            <person name="Zhang H."/>
            <person name="Dai N."/>
            <person name="Sheng W."/>
            <person name="Hou X."/>
            <person name="Wei L."/>
        </authorList>
    </citation>
    <scope>NUCLEOTIDE SEQUENCE</scope>
    <source>
        <strain evidence="2">G02</strain>
        <tissue evidence="2">Leaf</tissue>
    </source>
</reference>
<reference evidence="2" key="2">
    <citation type="journal article" date="2024" name="Plant">
        <title>Genomic evolution and insights into agronomic trait innovations of Sesamum species.</title>
        <authorList>
            <person name="Miao H."/>
            <person name="Wang L."/>
            <person name="Qu L."/>
            <person name="Liu H."/>
            <person name="Sun Y."/>
            <person name="Le M."/>
            <person name="Wang Q."/>
            <person name="Wei S."/>
            <person name="Zheng Y."/>
            <person name="Lin W."/>
            <person name="Duan Y."/>
            <person name="Cao H."/>
            <person name="Xiong S."/>
            <person name="Wang X."/>
            <person name="Wei L."/>
            <person name="Li C."/>
            <person name="Ma Q."/>
            <person name="Ju M."/>
            <person name="Zhao R."/>
            <person name="Li G."/>
            <person name="Mu C."/>
            <person name="Tian Q."/>
            <person name="Mei H."/>
            <person name="Zhang T."/>
            <person name="Gao T."/>
            <person name="Zhang H."/>
        </authorList>
    </citation>
    <scope>NUCLEOTIDE SEQUENCE</scope>
    <source>
        <strain evidence="2">G02</strain>
    </source>
</reference>
<accession>A0AAW2REW7</accession>
<dbReference type="InterPro" id="IPR013103">
    <property type="entry name" value="RVT_2"/>
</dbReference>
<dbReference type="Pfam" id="PF07727">
    <property type="entry name" value="RVT_2"/>
    <property type="match status" value="1"/>
</dbReference>